<dbReference type="Pfam" id="PF08022">
    <property type="entry name" value="FAD_binding_8"/>
    <property type="match status" value="1"/>
</dbReference>
<keyword evidence="13" id="KW-0520">NAD</keyword>
<feature type="transmembrane region" description="Helical" evidence="18">
    <location>
        <begin position="223"/>
        <end position="247"/>
    </location>
</feature>
<dbReference type="FunFam" id="3.40.50.80:FF:000036">
    <property type="entry name" value="Ferric reduction oxidase 6"/>
    <property type="match status" value="1"/>
</dbReference>
<evidence type="ECO:0000313" key="20">
    <source>
        <dbReference type="EMBL" id="KAK9928616.1"/>
    </source>
</evidence>
<evidence type="ECO:0000256" key="7">
    <source>
        <dbReference type="ARBA" id="ARBA00022692"/>
    </source>
</evidence>
<keyword evidence="12" id="KW-0408">Iron</keyword>
<dbReference type="Pfam" id="PF08030">
    <property type="entry name" value="NAD_binding_6"/>
    <property type="match status" value="1"/>
</dbReference>
<dbReference type="SUPFAM" id="SSF52343">
    <property type="entry name" value="Ferredoxin reductase-like, C-terminal NADP-linked domain"/>
    <property type="match status" value="1"/>
</dbReference>
<name>A0AAW1WXX9_RUBAR</name>
<evidence type="ECO:0000256" key="9">
    <source>
        <dbReference type="ARBA" id="ARBA00022827"/>
    </source>
</evidence>
<dbReference type="InterPro" id="IPR013121">
    <property type="entry name" value="Fe_red_NAD-bd_6"/>
</dbReference>
<dbReference type="AlphaFoldDB" id="A0AAW1WXX9"/>
<evidence type="ECO:0000256" key="4">
    <source>
        <dbReference type="ARBA" id="ARBA00022448"/>
    </source>
</evidence>
<evidence type="ECO:0000256" key="15">
    <source>
        <dbReference type="ARBA" id="ARBA00023136"/>
    </source>
</evidence>
<evidence type="ECO:0000256" key="5">
    <source>
        <dbReference type="ARBA" id="ARBA00022617"/>
    </source>
</evidence>
<dbReference type="EC" id="1.16.1.7" evidence="17"/>
<keyword evidence="21" id="KW-1185">Reference proteome</keyword>
<gene>
    <name evidence="20" type="ORF">M0R45_025741</name>
</gene>
<evidence type="ECO:0000256" key="16">
    <source>
        <dbReference type="ARBA" id="ARBA00050970"/>
    </source>
</evidence>
<feature type="transmembrane region" description="Helical" evidence="18">
    <location>
        <begin position="456"/>
        <end position="479"/>
    </location>
</feature>
<feature type="transmembrane region" description="Helical" evidence="18">
    <location>
        <begin position="179"/>
        <end position="203"/>
    </location>
</feature>
<dbReference type="SFLD" id="SFLDG01168">
    <property type="entry name" value="Ferric_reductase_subgroup_(FRE"/>
    <property type="match status" value="1"/>
</dbReference>
<dbReference type="CDD" id="cd06186">
    <property type="entry name" value="NOX_Duox_like_FAD_NADP"/>
    <property type="match status" value="1"/>
</dbReference>
<dbReference type="InterPro" id="IPR017927">
    <property type="entry name" value="FAD-bd_FR_type"/>
</dbReference>
<keyword evidence="7 18" id="KW-0812">Transmembrane</keyword>
<feature type="domain" description="FAD-binding FR-type" evidence="19">
    <location>
        <begin position="332"/>
        <end position="449"/>
    </location>
</feature>
<evidence type="ECO:0000256" key="1">
    <source>
        <dbReference type="ARBA" id="ARBA00001974"/>
    </source>
</evidence>
<dbReference type="InterPro" id="IPR013112">
    <property type="entry name" value="FAD-bd_8"/>
</dbReference>
<dbReference type="InterPro" id="IPR039261">
    <property type="entry name" value="FNR_nucleotide-bd"/>
</dbReference>
<feature type="transmembrane region" description="Helical" evidence="18">
    <location>
        <begin position="259"/>
        <end position="281"/>
    </location>
</feature>
<dbReference type="PANTHER" id="PTHR11972:SF69">
    <property type="entry name" value="FERRIC REDUCTION OXIDASE 6-RELATED"/>
    <property type="match status" value="1"/>
</dbReference>
<dbReference type="EMBL" id="JBEDUW010000005">
    <property type="protein sequence ID" value="KAK9928616.1"/>
    <property type="molecule type" value="Genomic_DNA"/>
</dbReference>
<dbReference type="SFLD" id="SFLDS00052">
    <property type="entry name" value="Ferric_Reductase_Domain"/>
    <property type="match status" value="1"/>
</dbReference>
<comment type="subcellular location">
    <subcellularLocation>
        <location evidence="2">Membrane</location>
        <topology evidence="2">Multi-pass membrane protein</topology>
    </subcellularLocation>
</comment>
<proteinExistence type="inferred from homology"/>
<accession>A0AAW1WXX9</accession>
<dbReference type="Gene3D" id="2.40.30.10">
    <property type="entry name" value="Translation factors"/>
    <property type="match status" value="1"/>
</dbReference>
<dbReference type="Pfam" id="PF01794">
    <property type="entry name" value="Ferric_reduct"/>
    <property type="match status" value="1"/>
</dbReference>
<keyword evidence="5" id="KW-0349">Heme</keyword>
<keyword evidence="8" id="KW-0479">Metal-binding</keyword>
<evidence type="ECO:0000256" key="6">
    <source>
        <dbReference type="ARBA" id="ARBA00022630"/>
    </source>
</evidence>
<dbReference type="GO" id="GO:0006811">
    <property type="term" value="P:monoatomic ion transport"/>
    <property type="evidence" value="ECO:0007669"/>
    <property type="project" value="UniProtKB-KW"/>
</dbReference>
<keyword evidence="9" id="KW-0274">FAD</keyword>
<evidence type="ECO:0000256" key="2">
    <source>
        <dbReference type="ARBA" id="ARBA00004141"/>
    </source>
</evidence>
<feature type="transmembrane region" description="Helical" evidence="18">
    <location>
        <begin position="81"/>
        <end position="101"/>
    </location>
</feature>
<feature type="transmembrane region" description="Helical" evidence="18">
    <location>
        <begin position="301"/>
        <end position="330"/>
    </location>
</feature>
<protein>
    <recommendedName>
        <fullName evidence="17">ferric-chelate reductase (NADH)</fullName>
        <ecNumber evidence="17">1.16.1.7</ecNumber>
    </recommendedName>
</protein>
<comment type="catalytic activity">
    <reaction evidence="16">
        <text>2 a Fe(II)-siderophore + NAD(+) + H(+) = 2 a Fe(III)-siderophore + NADH</text>
        <dbReference type="Rhea" id="RHEA:15061"/>
        <dbReference type="Rhea" id="RHEA-COMP:11342"/>
        <dbReference type="Rhea" id="RHEA-COMP:11344"/>
        <dbReference type="ChEBI" id="CHEBI:15378"/>
        <dbReference type="ChEBI" id="CHEBI:29033"/>
        <dbReference type="ChEBI" id="CHEBI:29034"/>
        <dbReference type="ChEBI" id="CHEBI:57540"/>
        <dbReference type="ChEBI" id="CHEBI:57945"/>
        <dbReference type="EC" id="1.16.1.7"/>
    </reaction>
</comment>
<comment type="caution">
    <text evidence="20">The sequence shown here is derived from an EMBL/GenBank/DDBJ whole genome shotgun (WGS) entry which is preliminary data.</text>
</comment>
<dbReference type="Gene3D" id="3.40.50.80">
    <property type="entry name" value="Nucleotide-binding domain of ferredoxin-NADP reductase (FNR) module"/>
    <property type="match status" value="2"/>
</dbReference>
<evidence type="ECO:0000259" key="19">
    <source>
        <dbReference type="PROSITE" id="PS51384"/>
    </source>
</evidence>
<evidence type="ECO:0000256" key="12">
    <source>
        <dbReference type="ARBA" id="ARBA00023004"/>
    </source>
</evidence>
<feature type="transmembrane region" description="Helical" evidence="18">
    <location>
        <begin position="605"/>
        <end position="631"/>
    </location>
</feature>
<evidence type="ECO:0000313" key="21">
    <source>
        <dbReference type="Proteomes" id="UP001457282"/>
    </source>
</evidence>
<evidence type="ECO:0000256" key="11">
    <source>
        <dbReference type="ARBA" id="ARBA00023002"/>
    </source>
</evidence>
<dbReference type="InterPro" id="IPR050369">
    <property type="entry name" value="RBOH/FRE"/>
</dbReference>
<evidence type="ECO:0000256" key="13">
    <source>
        <dbReference type="ARBA" id="ARBA00023027"/>
    </source>
</evidence>
<keyword evidence="14" id="KW-0406">Ion transport</keyword>
<dbReference type="InterPro" id="IPR013130">
    <property type="entry name" value="Fe3_Rdtase_TM_dom"/>
</dbReference>
<organism evidence="20 21">
    <name type="scientific">Rubus argutus</name>
    <name type="common">Southern blackberry</name>
    <dbReference type="NCBI Taxonomy" id="59490"/>
    <lineage>
        <taxon>Eukaryota</taxon>
        <taxon>Viridiplantae</taxon>
        <taxon>Streptophyta</taxon>
        <taxon>Embryophyta</taxon>
        <taxon>Tracheophyta</taxon>
        <taxon>Spermatophyta</taxon>
        <taxon>Magnoliopsida</taxon>
        <taxon>eudicotyledons</taxon>
        <taxon>Gunneridae</taxon>
        <taxon>Pentapetalae</taxon>
        <taxon>rosids</taxon>
        <taxon>fabids</taxon>
        <taxon>Rosales</taxon>
        <taxon>Rosaceae</taxon>
        <taxon>Rosoideae</taxon>
        <taxon>Rosoideae incertae sedis</taxon>
        <taxon>Rubus</taxon>
    </lineage>
</organism>
<sequence length="732" mass="82101">MAVEDLHSALISNGEDHVKHSEQKSFLVSLAKWVLKSAMWLIFVVWIALFSVVATGFGVTYYSDWVGATDGTLFGETGSLMLLFCPPLMAIAFLAVPYIIFRGQDEEQLQQKETKKAKYSLWTFPVLVEGPLGVVSAAEMIGIVLFIVFVLSAIYFDTSADFVILGANRESLTEEEEKCYLEILGLRFGLIGLFCLSFLFLPVSRGSVLLRLINIPFEHATRYHVWLGHLTMLLFTIHGLLFIVVWTVEGVLLDELLEWATIGFANLPGVIGLIAGLLMWITALPPVRRLNFEVFLYTHQFYVIFIVFLALHVGANVFAIAAGSIFIFILDRFLRFCQSRRVVDIISAKCHPCGTVELVLAKPENLRYNALSFVFLQVREVSWLQWHPFSVSSSPLDGKYHISVLIKAVGNWTEKLREYIMKSSEDVQCSGHNKITASVEGPYGHEIPYHMMYENLILVAGGIGISPFLAVLSDILHFVRQGKRCLPRNILVVWAVKRSDELPLLSAIVMESTCPSFSNKLNLETHIYITREYEPPLEEGKVQSSINSSLCPMSRRCGMSVLVGTGHNTWSGLYVMSSTAGFVILMYLVDIFYVNPFDIEAWWHLGILFLACMVASVFIFGGFVVGLWHLWDRRISAKEQCEDNAGRTETVAHKDSDEESLANFTSIHYGARPDFNDIFGTVSKNLGHVDVGVIVCGPSTLQSSVAKEIRSHNVTRQCSDPIFHFNSHTFNV</sequence>
<feature type="transmembrane region" description="Helical" evidence="18">
    <location>
        <begin position="573"/>
        <end position="593"/>
    </location>
</feature>
<evidence type="ECO:0000256" key="14">
    <source>
        <dbReference type="ARBA" id="ARBA00023065"/>
    </source>
</evidence>
<dbReference type="GO" id="GO:0046872">
    <property type="term" value="F:metal ion binding"/>
    <property type="evidence" value="ECO:0007669"/>
    <property type="project" value="UniProtKB-KW"/>
</dbReference>
<evidence type="ECO:0000256" key="8">
    <source>
        <dbReference type="ARBA" id="ARBA00022723"/>
    </source>
</evidence>
<keyword evidence="6" id="KW-0285">Flavoprotein</keyword>
<evidence type="ECO:0000256" key="18">
    <source>
        <dbReference type="SAM" id="Phobius"/>
    </source>
</evidence>
<dbReference type="InterPro" id="IPR017938">
    <property type="entry name" value="Riboflavin_synthase-like_b-brl"/>
</dbReference>
<evidence type="ECO:0000256" key="17">
    <source>
        <dbReference type="ARBA" id="ARBA00066905"/>
    </source>
</evidence>
<keyword evidence="10 18" id="KW-1133">Transmembrane helix</keyword>
<dbReference type="PROSITE" id="PS51384">
    <property type="entry name" value="FAD_FR"/>
    <property type="match status" value="1"/>
</dbReference>
<feature type="transmembrane region" description="Helical" evidence="18">
    <location>
        <begin position="38"/>
        <end position="61"/>
    </location>
</feature>
<dbReference type="GO" id="GO:0005886">
    <property type="term" value="C:plasma membrane"/>
    <property type="evidence" value="ECO:0007669"/>
    <property type="project" value="TreeGrafter"/>
</dbReference>
<comment type="similarity">
    <text evidence="3">Belongs to the ferric reductase (FRE) family.</text>
</comment>
<dbReference type="GO" id="GO:0140618">
    <property type="term" value="F:ferric-chelate reductase (NADH) activity"/>
    <property type="evidence" value="ECO:0007669"/>
    <property type="project" value="UniProtKB-EC"/>
</dbReference>
<dbReference type="SUPFAM" id="SSF63380">
    <property type="entry name" value="Riboflavin synthase domain-like"/>
    <property type="match status" value="1"/>
</dbReference>
<reference evidence="20 21" key="1">
    <citation type="journal article" date="2023" name="G3 (Bethesda)">
        <title>A chromosome-length genome assembly and annotation of blackberry (Rubus argutus, cv. 'Hillquist').</title>
        <authorList>
            <person name="Bruna T."/>
            <person name="Aryal R."/>
            <person name="Dudchenko O."/>
            <person name="Sargent D.J."/>
            <person name="Mead D."/>
            <person name="Buti M."/>
            <person name="Cavallini A."/>
            <person name="Hytonen T."/>
            <person name="Andres J."/>
            <person name="Pham M."/>
            <person name="Weisz D."/>
            <person name="Mascagni F."/>
            <person name="Usai G."/>
            <person name="Natali L."/>
            <person name="Bassil N."/>
            <person name="Fernandez G.E."/>
            <person name="Lomsadze A."/>
            <person name="Armour M."/>
            <person name="Olukolu B."/>
            <person name="Poorten T."/>
            <person name="Britton C."/>
            <person name="Davik J."/>
            <person name="Ashrafi H."/>
            <person name="Aiden E.L."/>
            <person name="Borodovsky M."/>
            <person name="Worthington M."/>
        </authorList>
    </citation>
    <scope>NUCLEOTIDE SEQUENCE [LARGE SCALE GENOMIC DNA]</scope>
    <source>
        <strain evidence="20">PI 553951</strain>
    </source>
</reference>
<keyword evidence="11" id="KW-0560">Oxidoreductase</keyword>
<evidence type="ECO:0000256" key="3">
    <source>
        <dbReference type="ARBA" id="ARBA00006278"/>
    </source>
</evidence>
<evidence type="ECO:0000256" key="10">
    <source>
        <dbReference type="ARBA" id="ARBA00022989"/>
    </source>
</evidence>
<comment type="cofactor">
    <cofactor evidence="1">
        <name>FAD</name>
        <dbReference type="ChEBI" id="CHEBI:57692"/>
    </cofactor>
</comment>
<dbReference type="PANTHER" id="PTHR11972">
    <property type="entry name" value="NADPH OXIDASE"/>
    <property type="match status" value="1"/>
</dbReference>
<dbReference type="Proteomes" id="UP001457282">
    <property type="component" value="Unassembled WGS sequence"/>
</dbReference>
<keyword evidence="15 18" id="KW-0472">Membrane</keyword>
<feature type="transmembrane region" description="Helical" evidence="18">
    <location>
        <begin position="144"/>
        <end position="167"/>
    </location>
</feature>
<keyword evidence="4" id="KW-0813">Transport</keyword>